<protein>
    <submittedName>
        <fullName evidence="5">MurNAc alpha-1-phosphate uridylyltransferase</fullName>
        <ecNumber evidence="5">2.7.7.-</ecNumber>
    </submittedName>
</protein>
<reference evidence="5 6" key="1">
    <citation type="submission" date="2020-08" db="EMBL/GenBank/DDBJ databases">
        <title>Genomic Encyclopedia of Type Strains, Phase IV (KMG-IV): sequencing the most valuable type-strain genomes for metagenomic binning, comparative biology and taxonomic classification.</title>
        <authorList>
            <person name="Goeker M."/>
        </authorList>
    </citation>
    <scope>NUCLEOTIDE SEQUENCE [LARGE SCALE GENOMIC DNA]</scope>
    <source>
        <strain evidence="5 6">DSM 103377</strain>
    </source>
</reference>
<organism evidence="5 6">
    <name type="scientific">Rubricella aquisinus</name>
    <dbReference type="NCBI Taxonomy" id="2028108"/>
    <lineage>
        <taxon>Bacteria</taxon>
        <taxon>Pseudomonadati</taxon>
        <taxon>Pseudomonadota</taxon>
        <taxon>Alphaproteobacteria</taxon>
        <taxon>Rhodobacterales</taxon>
        <taxon>Paracoccaceae</taxon>
        <taxon>Rubricella</taxon>
    </lineage>
</organism>
<evidence type="ECO:0000256" key="1">
    <source>
        <dbReference type="ARBA" id="ARBA00022679"/>
    </source>
</evidence>
<gene>
    <name evidence="5" type="ORF">FHS89_000038</name>
</gene>
<dbReference type="CDD" id="cd06422">
    <property type="entry name" value="NTP_transferase_like_1"/>
    <property type="match status" value="1"/>
</dbReference>
<dbReference type="EMBL" id="JACIJS010000001">
    <property type="protein sequence ID" value="MBB5514040.1"/>
    <property type="molecule type" value="Genomic_DNA"/>
</dbReference>
<accession>A0A840WS52</accession>
<dbReference type="Pfam" id="PF12804">
    <property type="entry name" value="NTP_transf_3"/>
    <property type="match status" value="1"/>
</dbReference>
<dbReference type="PANTHER" id="PTHR43584:SF8">
    <property type="entry name" value="N-ACETYLMURAMATE ALPHA-1-PHOSPHATE URIDYLYLTRANSFERASE"/>
    <property type="match status" value="1"/>
</dbReference>
<dbReference type="Proteomes" id="UP000553766">
    <property type="component" value="Unassembled WGS sequence"/>
</dbReference>
<keyword evidence="6" id="KW-1185">Reference proteome</keyword>
<evidence type="ECO:0000256" key="2">
    <source>
        <dbReference type="ARBA" id="ARBA00022695"/>
    </source>
</evidence>
<dbReference type="PANTHER" id="PTHR43584">
    <property type="entry name" value="NUCLEOTIDYL TRANSFERASE"/>
    <property type="match status" value="1"/>
</dbReference>
<name>A0A840WS52_9RHOB</name>
<dbReference type="GO" id="GO:0016779">
    <property type="term" value="F:nucleotidyltransferase activity"/>
    <property type="evidence" value="ECO:0007669"/>
    <property type="project" value="UniProtKB-KW"/>
</dbReference>
<dbReference type="InterPro" id="IPR029044">
    <property type="entry name" value="Nucleotide-diphossugar_trans"/>
</dbReference>
<evidence type="ECO:0000259" key="4">
    <source>
        <dbReference type="Pfam" id="PF12804"/>
    </source>
</evidence>
<dbReference type="SUPFAM" id="SSF53448">
    <property type="entry name" value="Nucleotide-diphospho-sugar transferases"/>
    <property type="match status" value="1"/>
</dbReference>
<comment type="caution">
    <text evidence="5">The sequence shown here is derived from an EMBL/GenBank/DDBJ whole genome shotgun (WGS) entry which is preliminary data.</text>
</comment>
<keyword evidence="3" id="KW-0460">Magnesium</keyword>
<dbReference type="InterPro" id="IPR050065">
    <property type="entry name" value="GlmU-like"/>
</dbReference>
<dbReference type="AlphaFoldDB" id="A0A840WS52"/>
<dbReference type="RefSeq" id="WP_184007253.1">
    <property type="nucleotide sequence ID" value="NZ_JACIJS010000001.1"/>
</dbReference>
<dbReference type="EC" id="2.7.7.-" evidence="5"/>
<evidence type="ECO:0000313" key="6">
    <source>
        <dbReference type="Proteomes" id="UP000553766"/>
    </source>
</evidence>
<feature type="domain" description="MobA-like NTP transferase" evidence="4">
    <location>
        <begin position="6"/>
        <end position="128"/>
    </location>
</feature>
<sequence>MNAPAAMIFAAGFGTRMGALTRATPKPLLKVRGRTLLDLTLDRARQAGAAPIVVNTHYHADQIAEHLATAQDVTLSHEPEILETGGGLRAALPLLGVGPVMTLNADAVFPVRADPLATLLTTWRAGDMGALLLLTRREDARGHAGPGDFFMDTAGRLSRRGDAAEAPYVYTGCQIMHTDRLQNIPERAFSLNLVWNDMLTDGNLFGVAHAGPWVDAGSAEGLTLAEGIVDV</sequence>
<proteinExistence type="predicted"/>
<keyword evidence="1 5" id="KW-0808">Transferase</keyword>
<evidence type="ECO:0000256" key="3">
    <source>
        <dbReference type="ARBA" id="ARBA00022842"/>
    </source>
</evidence>
<evidence type="ECO:0000313" key="5">
    <source>
        <dbReference type="EMBL" id="MBB5514040.1"/>
    </source>
</evidence>
<dbReference type="Gene3D" id="3.90.550.10">
    <property type="entry name" value="Spore Coat Polysaccharide Biosynthesis Protein SpsA, Chain A"/>
    <property type="match status" value="1"/>
</dbReference>
<dbReference type="InterPro" id="IPR025877">
    <property type="entry name" value="MobA-like_NTP_Trfase"/>
</dbReference>
<keyword evidence="2 5" id="KW-0548">Nucleotidyltransferase</keyword>